<organism evidence="3 4">
    <name type="scientific">Exiguobacterium antarcticum</name>
    <dbReference type="NCBI Taxonomy" id="132920"/>
    <lineage>
        <taxon>Bacteria</taxon>
        <taxon>Bacillati</taxon>
        <taxon>Bacillota</taxon>
        <taxon>Bacilli</taxon>
        <taxon>Bacillales</taxon>
        <taxon>Bacillales Family XII. Incertae Sedis</taxon>
        <taxon>Exiguobacterium</taxon>
    </lineage>
</organism>
<proteinExistence type="predicted"/>
<dbReference type="Proteomes" id="UP001243286">
    <property type="component" value="Unassembled WGS sequence"/>
</dbReference>
<sequence>MKRVVLFLMFLLIAFPDFSNVYANPYLASTTDKSHWDDLRGSNSYTMTSGRRLAYDIYSDKYTSDGYGIVTDNFGKGDQKYLKFFGWAVNFGRQTHTATNHETFIVVRKMQGDNNLNKTIVYSTKNGSQDATEDLEYNNQGPGVWNECSATTLNKDNLSCNMRYVDVNFVSYLPLKDLFPDPTEDAVWNVYIAKRVGSWYVYSPLKTPFSFADRNYNGGRISFNSGLQTEGYLSTQDYPVIRRTYPRQTAKDAPSKYFTVDKPYKMIDKDESDTTIWYGLRSPEDDNAKRWGNSVYFGVAGDNATIRFDAPEPPPDIPDKPDEPDGTCKAPVLPKDRYKYELDLVAQTIDAKVVEANKSTSTKVTYRRLNYSANRQKAKDAIQSDIDKRKTLRTSQQTKLKSEKADYAQQEKEYDAADKAGDETKAKAVVAEMKITLQNIANLECSIDALTVEINHYEKEKDTIEAKELATQSITTPTQLKFGEDTVLSTKSITLEESDIKTISYTWTLTEDGEVTGVINPEGATFSGIAEKRMTNNTITTEVLTATKETAAMCAPLGQTSQLDGLVRSVNDRTNGVTNYTESVTTQILMNSKDLVKKAGYGFNYEIESVYENQDPEATATGAKIVRSYFPVLSNYLPYVKNSRTYGKINLSGYEIGLLPSNSTLWTLPNSYLEAYSGNVFDSMNSTHSKRNPEDTMISGGTKFYIPFSYPNQTLTFDSIALNAGVNRMNTCVTGDVEVTGSVLNDPEGNDDFYTRALSPGKPFPSGIGWNFNNSGALSTINGDLKKWYSNYSYNNTTNKSPVVHSYTLTPNTIKQIQEYNATRPLYKPGQSIFDTVNIPRK</sequence>
<dbReference type="EMBL" id="JASBQV010000040">
    <property type="protein sequence ID" value="MDI3236425.1"/>
    <property type="molecule type" value="Genomic_DNA"/>
</dbReference>
<accession>A0ABT6R6H0</accession>
<feature type="region of interest" description="Disordered" evidence="1">
    <location>
        <begin position="392"/>
        <end position="418"/>
    </location>
</feature>
<reference evidence="3 4" key="1">
    <citation type="submission" date="2023-04" db="EMBL/GenBank/DDBJ databases">
        <title>Antarctic isolates genomes.</title>
        <authorList>
            <person name="Dimov S.G."/>
        </authorList>
    </citation>
    <scope>NUCLEOTIDE SEQUENCE [LARGE SCALE GENOMIC DNA]</scope>
    <source>
        <strain evidence="3 4">AL19</strain>
    </source>
</reference>
<evidence type="ECO:0000256" key="2">
    <source>
        <dbReference type="SAM" id="SignalP"/>
    </source>
</evidence>
<dbReference type="RefSeq" id="WP_282357451.1">
    <property type="nucleotide sequence ID" value="NZ_JASBQV010000040.1"/>
</dbReference>
<feature type="chain" id="PRO_5046233611" evidence="2">
    <location>
        <begin position="24"/>
        <end position="842"/>
    </location>
</feature>
<feature type="compositionally biased region" description="Basic and acidic residues" evidence="1">
    <location>
        <begin position="400"/>
        <end position="418"/>
    </location>
</feature>
<feature type="signal peptide" evidence="2">
    <location>
        <begin position="1"/>
        <end position="23"/>
    </location>
</feature>
<evidence type="ECO:0000313" key="4">
    <source>
        <dbReference type="Proteomes" id="UP001243286"/>
    </source>
</evidence>
<feature type="region of interest" description="Disordered" evidence="1">
    <location>
        <begin position="310"/>
        <end position="332"/>
    </location>
</feature>
<evidence type="ECO:0000256" key="1">
    <source>
        <dbReference type="SAM" id="MobiDB-lite"/>
    </source>
</evidence>
<gene>
    <name evidence="3" type="ORF">QK289_15525</name>
</gene>
<evidence type="ECO:0000313" key="3">
    <source>
        <dbReference type="EMBL" id="MDI3236425.1"/>
    </source>
</evidence>
<name>A0ABT6R6H0_9BACL</name>
<protein>
    <submittedName>
        <fullName evidence="3">Uncharacterized protein</fullName>
    </submittedName>
</protein>
<comment type="caution">
    <text evidence="3">The sequence shown here is derived from an EMBL/GenBank/DDBJ whole genome shotgun (WGS) entry which is preliminary data.</text>
</comment>
<keyword evidence="4" id="KW-1185">Reference proteome</keyword>
<keyword evidence="2" id="KW-0732">Signal</keyword>